<comment type="catalytic activity">
    <reaction evidence="12">
        <text>a ribonucleoside 5'-diphosphate + ATP = a ribonucleoside 5'-triphosphate + ADP</text>
        <dbReference type="Rhea" id="RHEA:18113"/>
        <dbReference type="ChEBI" id="CHEBI:30616"/>
        <dbReference type="ChEBI" id="CHEBI:57930"/>
        <dbReference type="ChEBI" id="CHEBI:61557"/>
        <dbReference type="ChEBI" id="CHEBI:456216"/>
        <dbReference type="EC" id="2.7.4.6"/>
    </reaction>
</comment>
<dbReference type="Proteomes" id="UP001243623">
    <property type="component" value="Chromosome"/>
</dbReference>
<comment type="similarity">
    <text evidence="2 12 13 14">Belongs to the NDK family.</text>
</comment>
<evidence type="ECO:0000313" key="17">
    <source>
        <dbReference type="Proteomes" id="UP001243623"/>
    </source>
</evidence>
<feature type="binding site" evidence="12">
    <location>
        <position position="102"/>
    </location>
    <ligand>
        <name>ATP</name>
        <dbReference type="ChEBI" id="CHEBI:30616"/>
    </ligand>
</feature>
<organism evidence="16 17">
    <name type="scientific">Selenobaculum gibii</name>
    <dbReference type="NCBI Taxonomy" id="3054208"/>
    <lineage>
        <taxon>Bacteria</taxon>
        <taxon>Bacillati</taxon>
        <taxon>Bacillota</taxon>
        <taxon>Negativicutes</taxon>
        <taxon>Selenomonadales</taxon>
        <taxon>Selenomonadaceae</taxon>
        <taxon>Selenobaculum</taxon>
    </lineage>
</organism>
<dbReference type="GO" id="GO:0005737">
    <property type="term" value="C:cytoplasm"/>
    <property type="evidence" value="ECO:0007669"/>
    <property type="project" value="UniProtKB-SubCell"/>
</dbReference>
<dbReference type="EMBL" id="CP120678">
    <property type="protein sequence ID" value="WIW69613.1"/>
    <property type="molecule type" value="Genomic_DNA"/>
</dbReference>
<dbReference type="EC" id="2.7.4.6" evidence="3 12"/>
<evidence type="ECO:0000256" key="4">
    <source>
        <dbReference type="ARBA" id="ARBA00017632"/>
    </source>
</evidence>
<accession>A0A9Y2AH51</accession>
<evidence type="ECO:0000256" key="12">
    <source>
        <dbReference type="HAMAP-Rule" id="MF_00451"/>
    </source>
</evidence>
<evidence type="ECO:0000313" key="16">
    <source>
        <dbReference type="EMBL" id="WIW69613.1"/>
    </source>
</evidence>
<dbReference type="PRINTS" id="PR01243">
    <property type="entry name" value="NUCDPKINASE"/>
</dbReference>
<keyword evidence="17" id="KW-1185">Reference proteome</keyword>
<dbReference type="FunFam" id="3.30.70.141:FF:000003">
    <property type="entry name" value="Nucleoside diphosphate kinase"/>
    <property type="match status" value="1"/>
</dbReference>
<dbReference type="SMART" id="SM00562">
    <property type="entry name" value="NDK"/>
    <property type="match status" value="1"/>
</dbReference>
<comment type="cofactor">
    <cofactor evidence="1 12">
        <name>Mg(2+)</name>
        <dbReference type="ChEBI" id="CHEBI:18420"/>
    </cofactor>
</comment>
<comment type="subunit">
    <text evidence="12">Homotetramer.</text>
</comment>
<proteinExistence type="inferred from homology"/>
<feature type="binding site" evidence="12">
    <location>
        <position position="91"/>
    </location>
    <ligand>
        <name>ATP</name>
        <dbReference type="ChEBI" id="CHEBI:30616"/>
    </ligand>
</feature>
<dbReference type="PROSITE" id="PS51374">
    <property type="entry name" value="NDPK_LIKE"/>
    <property type="match status" value="1"/>
</dbReference>
<dbReference type="InterPro" id="IPR036850">
    <property type="entry name" value="NDK-like_dom_sf"/>
</dbReference>
<dbReference type="GO" id="GO:0046872">
    <property type="term" value="F:metal ion binding"/>
    <property type="evidence" value="ECO:0007669"/>
    <property type="project" value="UniProtKB-KW"/>
</dbReference>
<keyword evidence="6 12" id="KW-0479">Metal-binding</keyword>
<keyword evidence="5 12" id="KW-0808">Transferase</keyword>
<dbReference type="SUPFAM" id="SSF54919">
    <property type="entry name" value="Nucleoside diphosphate kinase, NDK"/>
    <property type="match status" value="1"/>
</dbReference>
<comment type="function">
    <text evidence="12">Major role in the synthesis of nucleoside triphosphates other than ATP. The ATP gamma phosphate is transferred to the NDP beta phosphate via a ping-pong mechanism, using a phosphorylated active-site intermediate.</text>
</comment>
<keyword evidence="7 12" id="KW-0547">Nucleotide-binding</keyword>
<dbReference type="NCBIfam" id="NF001908">
    <property type="entry name" value="PRK00668.1"/>
    <property type="match status" value="1"/>
</dbReference>
<evidence type="ECO:0000256" key="14">
    <source>
        <dbReference type="RuleBase" id="RU004011"/>
    </source>
</evidence>
<dbReference type="Pfam" id="PF00334">
    <property type="entry name" value="NDK"/>
    <property type="match status" value="1"/>
</dbReference>
<comment type="catalytic activity">
    <reaction evidence="12">
        <text>a 2'-deoxyribonucleoside 5'-diphosphate + ATP = a 2'-deoxyribonucleoside 5'-triphosphate + ADP</text>
        <dbReference type="Rhea" id="RHEA:44640"/>
        <dbReference type="ChEBI" id="CHEBI:30616"/>
        <dbReference type="ChEBI" id="CHEBI:61560"/>
        <dbReference type="ChEBI" id="CHEBI:73316"/>
        <dbReference type="ChEBI" id="CHEBI:456216"/>
        <dbReference type="EC" id="2.7.4.6"/>
    </reaction>
</comment>
<evidence type="ECO:0000256" key="10">
    <source>
        <dbReference type="ARBA" id="ARBA00022842"/>
    </source>
</evidence>
<dbReference type="Gene3D" id="3.30.70.141">
    <property type="entry name" value="Nucleoside diphosphate kinase-like domain"/>
    <property type="match status" value="1"/>
</dbReference>
<dbReference type="GO" id="GO:0005524">
    <property type="term" value="F:ATP binding"/>
    <property type="evidence" value="ECO:0007669"/>
    <property type="project" value="UniProtKB-UniRule"/>
</dbReference>
<evidence type="ECO:0000256" key="9">
    <source>
        <dbReference type="ARBA" id="ARBA00022840"/>
    </source>
</evidence>
<dbReference type="KEGG" id="sgbi:P3F81_06695"/>
<dbReference type="InterPro" id="IPR034907">
    <property type="entry name" value="NDK-like_dom"/>
</dbReference>
<gene>
    <name evidence="12 16" type="primary">ndk</name>
    <name evidence="16" type="ORF">P3F81_06695</name>
</gene>
<evidence type="ECO:0000256" key="2">
    <source>
        <dbReference type="ARBA" id="ARBA00008142"/>
    </source>
</evidence>
<keyword evidence="10 12" id="KW-0460">Magnesium</keyword>
<reference evidence="16" key="1">
    <citation type="submission" date="2023-03" db="EMBL/GenBank/DDBJ databases">
        <title>Selenobaculum gbiensis gen. nov. sp. nov., a new bacterium isolated from the gut microbiota of IBD patient.</title>
        <authorList>
            <person name="Yeo S."/>
            <person name="Park H."/>
            <person name="Huh C.S."/>
        </authorList>
    </citation>
    <scope>NUCLEOTIDE SEQUENCE</scope>
    <source>
        <strain evidence="16">ICN-92133</strain>
    </source>
</reference>
<dbReference type="GO" id="GO:0004550">
    <property type="term" value="F:nucleoside diphosphate kinase activity"/>
    <property type="evidence" value="ECO:0007669"/>
    <property type="project" value="UniProtKB-UniRule"/>
</dbReference>
<comment type="caution">
    <text evidence="13">Lacks conserved residue(s) required for the propagation of feature annotation.</text>
</comment>
<evidence type="ECO:0000256" key="11">
    <source>
        <dbReference type="ARBA" id="ARBA00023080"/>
    </source>
</evidence>
<keyword evidence="9 12" id="KW-0067">ATP-binding</keyword>
<keyword evidence="12" id="KW-0963">Cytoplasm</keyword>
<keyword evidence="11 12" id="KW-0546">Nucleotide metabolism</keyword>
<evidence type="ECO:0000256" key="5">
    <source>
        <dbReference type="ARBA" id="ARBA00022679"/>
    </source>
</evidence>
<evidence type="ECO:0000256" key="13">
    <source>
        <dbReference type="PROSITE-ProRule" id="PRU00706"/>
    </source>
</evidence>
<protein>
    <recommendedName>
        <fullName evidence="4 12">Nucleoside diphosphate kinase</fullName>
        <shortName evidence="12">NDK</shortName>
        <shortName evidence="12">NDP kinase</shortName>
        <ecNumber evidence="3 12">2.7.4.6</ecNumber>
    </recommendedName>
    <alternativeName>
        <fullName evidence="12">Nucleoside-2-P kinase</fullName>
    </alternativeName>
</protein>
<dbReference type="AlphaFoldDB" id="A0A9Y2AH51"/>
<keyword evidence="8 12" id="KW-0418">Kinase</keyword>
<feature type="binding site" evidence="12">
    <location>
        <position position="112"/>
    </location>
    <ligand>
        <name>ATP</name>
        <dbReference type="ChEBI" id="CHEBI:30616"/>
    </ligand>
</feature>
<evidence type="ECO:0000256" key="8">
    <source>
        <dbReference type="ARBA" id="ARBA00022777"/>
    </source>
</evidence>
<dbReference type="HAMAP" id="MF_00451">
    <property type="entry name" value="NDP_kinase"/>
    <property type="match status" value="1"/>
</dbReference>
<feature type="binding site" evidence="12">
    <location>
        <position position="85"/>
    </location>
    <ligand>
        <name>ATP</name>
        <dbReference type="ChEBI" id="CHEBI:30616"/>
    </ligand>
</feature>
<evidence type="ECO:0000256" key="7">
    <source>
        <dbReference type="ARBA" id="ARBA00022741"/>
    </source>
</evidence>
<dbReference type="CDD" id="cd04413">
    <property type="entry name" value="NDPk_I"/>
    <property type="match status" value="1"/>
</dbReference>
<sequence>MEHTLVLIKPDVVKMNSIGVILSEYEKAGLKIEALKMLKMTKELAAKHYAEHIGKPYYAKLVDFMISGPLVALVLSGENAINEVRKINGATNPVNAEPNTIRAKFATDSTLNAVHASDCIENARREINLFFLADELMYNL</sequence>
<evidence type="ECO:0000259" key="15">
    <source>
        <dbReference type="SMART" id="SM00562"/>
    </source>
</evidence>
<name>A0A9Y2AH51_9FIRM</name>
<dbReference type="InterPro" id="IPR001564">
    <property type="entry name" value="Nucleoside_diP_kinase"/>
</dbReference>
<feature type="domain" description="Nucleoside diphosphate kinase-like" evidence="15">
    <location>
        <begin position="1"/>
        <end position="138"/>
    </location>
</feature>
<feature type="binding site" evidence="12">
    <location>
        <position position="9"/>
    </location>
    <ligand>
        <name>ATP</name>
        <dbReference type="ChEBI" id="CHEBI:30616"/>
    </ligand>
</feature>
<dbReference type="RefSeq" id="WP_147668884.1">
    <property type="nucleotide sequence ID" value="NZ_CP120678.1"/>
</dbReference>
<dbReference type="PANTHER" id="PTHR11349">
    <property type="entry name" value="NUCLEOSIDE DIPHOSPHATE KINASE"/>
    <property type="match status" value="1"/>
</dbReference>
<evidence type="ECO:0000256" key="6">
    <source>
        <dbReference type="ARBA" id="ARBA00022723"/>
    </source>
</evidence>
<keyword evidence="12" id="KW-0597">Phosphoprotein</keyword>
<feature type="active site" description="Pros-phosphohistidine intermediate" evidence="12">
    <location>
        <position position="115"/>
    </location>
</feature>
<dbReference type="GO" id="GO:0006241">
    <property type="term" value="P:CTP biosynthetic process"/>
    <property type="evidence" value="ECO:0007669"/>
    <property type="project" value="UniProtKB-UniRule"/>
</dbReference>
<comment type="subcellular location">
    <subcellularLocation>
        <location evidence="12">Cytoplasm</location>
    </subcellularLocation>
</comment>
<evidence type="ECO:0000256" key="1">
    <source>
        <dbReference type="ARBA" id="ARBA00001946"/>
    </source>
</evidence>
<evidence type="ECO:0000256" key="3">
    <source>
        <dbReference type="ARBA" id="ARBA00012966"/>
    </source>
</evidence>
<feature type="binding site" evidence="12">
    <location>
        <position position="57"/>
    </location>
    <ligand>
        <name>ATP</name>
        <dbReference type="ChEBI" id="CHEBI:30616"/>
    </ligand>
</feature>
<dbReference type="GO" id="GO:0006228">
    <property type="term" value="P:UTP biosynthetic process"/>
    <property type="evidence" value="ECO:0007669"/>
    <property type="project" value="UniProtKB-UniRule"/>
</dbReference>
<dbReference type="GO" id="GO:0006183">
    <property type="term" value="P:GTP biosynthetic process"/>
    <property type="evidence" value="ECO:0007669"/>
    <property type="project" value="UniProtKB-UniRule"/>
</dbReference>